<gene>
    <name evidence="7" type="ORF">HNQ94_001951</name>
</gene>
<evidence type="ECO:0000256" key="2">
    <source>
        <dbReference type="ARBA" id="ARBA00022827"/>
    </source>
</evidence>
<accession>A0A841Q592</accession>
<evidence type="ECO:0000259" key="6">
    <source>
        <dbReference type="Pfam" id="PF11794"/>
    </source>
</evidence>
<dbReference type="Pfam" id="PF03241">
    <property type="entry name" value="HpaB"/>
    <property type="match status" value="1"/>
</dbReference>
<dbReference type="EC" id="1.14.14.9" evidence="7"/>
<feature type="domain" description="HpaB/PvcC/4-BUDH N-terminal" evidence="6">
    <location>
        <begin position="5"/>
        <end position="267"/>
    </location>
</feature>
<dbReference type="PANTHER" id="PTHR36117">
    <property type="entry name" value="4-HYDROXYPHENYLACETATE 3-MONOOXYGENASE-RELATED"/>
    <property type="match status" value="1"/>
</dbReference>
<keyword evidence="1" id="KW-0285">Flavoprotein</keyword>
<name>A0A841Q592_9BACI</name>
<evidence type="ECO:0000313" key="7">
    <source>
        <dbReference type="EMBL" id="MBB6453502.1"/>
    </source>
</evidence>
<evidence type="ECO:0000256" key="3">
    <source>
        <dbReference type="ARBA" id="ARBA00023002"/>
    </source>
</evidence>
<evidence type="ECO:0000313" key="8">
    <source>
        <dbReference type="Proteomes" id="UP000581688"/>
    </source>
</evidence>
<keyword evidence="3 7" id="KW-0560">Oxidoreductase</keyword>
<dbReference type="InterPro" id="IPR004925">
    <property type="entry name" value="HpaB/PvcC/4-BUDH"/>
</dbReference>
<dbReference type="InterPro" id="IPR046373">
    <property type="entry name" value="Acyl-CoA_Oxase/DH_mid-dom_sf"/>
</dbReference>
<keyword evidence="8" id="KW-1185">Reference proteome</keyword>
<proteinExistence type="predicted"/>
<feature type="binding site" evidence="4">
    <location>
        <position position="190"/>
    </location>
    <ligand>
        <name>FAD</name>
        <dbReference type="ChEBI" id="CHEBI:57692"/>
    </ligand>
</feature>
<dbReference type="SUPFAM" id="SSF47203">
    <property type="entry name" value="Acyl-CoA dehydrogenase C-terminal domain-like"/>
    <property type="match status" value="1"/>
</dbReference>
<keyword evidence="2 4" id="KW-0274">FAD</keyword>
<dbReference type="EMBL" id="JACHGH010000005">
    <property type="protein sequence ID" value="MBB6453502.1"/>
    <property type="molecule type" value="Genomic_DNA"/>
</dbReference>
<reference evidence="7 8" key="1">
    <citation type="submission" date="2020-08" db="EMBL/GenBank/DDBJ databases">
        <title>Genomic Encyclopedia of Type Strains, Phase IV (KMG-IV): sequencing the most valuable type-strain genomes for metagenomic binning, comparative biology and taxonomic classification.</title>
        <authorList>
            <person name="Goeker M."/>
        </authorList>
    </citation>
    <scope>NUCLEOTIDE SEQUENCE [LARGE SCALE GENOMIC DNA]</scope>
    <source>
        <strain evidence="7 8">DSM 19612</strain>
    </source>
</reference>
<dbReference type="InterPro" id="IPR009100">
    <property type="entry name" value="AcylCoA_DH/oxidase_NM_dom_sf"/>
</dbReference>
<feature type="domain" description="HpaB/PvcC/4-BUDH C-terminal" evidence="5">
    <location>
        <begin position="276"/>
        <end position="473"/>
    </location>
</feature>
<feature type="binding site" evidence="4">
    <location>
        <begin position="448"/>
        <end position="451"/>
    </location>
    <ligand>
        <name>FAD</name>
        <dbReference type="ChEBI" id="CHEBI:57692"/>
    </ligand>
</feature>
<dbReference type="Proteomes" id="UP000581688">
    <property type="component" value="Unassembled WGS sequence"/>
</dbReference>
<sequence>MSAITGKAYIDRIDKMNNNVWIEGERVENKISDHPAFKGVLATQAILYDTQHQVEHMTYPSPVSGNPVGTSFMPPKTLEQLIQRRKTTQEWARKSGGMMGRSPDYMNTALMAFAASKGLLEGEENAFPENLQSFYEEARENDYSLTHTFITPQVNRSELYFEDSDEVIAAKIVDKNDDGIVIQGARLLATQGGITDEVMVFSAGGCVDPAYAYSFSIPSNTKGLKFICRESFAYKDSSFDYPLSSRFEEMDSIIVFDNVLVPWERVFFYENLELSNKFLMESAFRSFALHQVVSRQIVKIEFVLGIVESIVETINIGEYQHVQAKVAEVIEALEIMKALLTRAEAEAGIDRFGLMSPDIKSLQVANHYFPRIYPRFSEIIQLLGASGMVSIPTEKDFKSKRKKDLELYLQGATKDAEERLKVFRLAWDLSMSAFGTRQTLYERFFFGDPIRLSSALYKSYDKQPYVDWINDFLVEKEDRDQEKN</sequence>
<keyword evidence="7" id="KW-0503">Monooxygenase</keyword>
<dbReference type="Gene3D" id="2.40.110.10">
    <property type="entry name" value="Butyryl-CoA Dehydrogenase, subunit A, domain 2"/>
    <property type="match status" value="1"/>
</dbReference>
<dbReference type="GO" id="GO:0010124">
    <property type="term" value="P:phenylacetate catabolic process"/>
    <property type="evidence" value="ECO:0007669"/>
    <property type="project" value="InterPro"/>
</dbReference>
<dbReference type="Gene3D" id="1.10.3140.10">
    <property type="entry name" value="4-hydroxybutyryl-coa dehydratase, domain 1"/>
    <property type="match status" value="1"/>
</dbReference>
<feature type="binding site" evidence="4">
    <location>
        <begin position="153"/>
        <end position="156"/>
    </location>
    <ligand>
        <name>FAD</name>
        <dbReference type="ChEBI" id="CHEBI:57692"/>
    </ligand>
</feature>
<comment type="caution">
    <text evidence="7">The sequence shown here is derived from an EMBL/GenBank/DDBJ whole genome shotgun (WGS) entry which is preliminary data.</text>
</comment>
<dbReference type="PANTHER" id="PTHR36117:SF3">
    <property type="entry name" value="4-HYDROXYPHENYLACETATE 3-MONOOXYGENASE-RELATED"/>
    <property type="match status" value="1"/>
</dbReference>
<dbReference type="AlphaFoldDB" id="A0A841Q592"/>
<dbReference type="GO" id="GO:0016627">
    <property type="term" value="F:oxidoreductase activity, acting on the CH-CH group of donors"/>
    <property type="evidence" value="ECO:0007669"/>
    <property type="project" value="InterPro"/>
</dbReference>
<dbReference type="InterPro" id="IPR012687">
    <property type="entry name" value="HpaB_Deino-type"/>
</dbReference>
<organism evidence="7 8">
    <name type="scientific">Salirhabdus euzebyi</name>
    <dbReference type="NCBI Taxonomy" id="394506"/>
    <lineage>
        <taxon>Bacteria</taxon>
        <taxon>Bacillati</taxon>
        <taxon>Bacillota</taxon>
        <taxon>Bacilli</taxon>
        <taxon>Bacillales</taxon>
        <taxon>Bacillaceae</taxon>
        <taxon>Salirhabdus</taxon>
    </lineage>
</organism>
<evidence type="ECO:0000259" key="5">
    <source>
        <dbReference type="Pfam" id="PF03241"/>
    </source>
</evidence>
<dbReference type="Pfam" id="PF11794">
    <property type="entry name" value="HpaB_N"/>
    <property type="match status" value="1"/>
</dbReference>
<dbReference type="RefSeq" id="WP_174496143.1">
    <property type="nucleotide sequence ID" value="NZ_CADDWK010000006.1"/>
</dbReference>
<dbReference type="InterPro" id="IPR024674">
    <property type="entry name" value="HpaB/PvcC/4-BUDH_N"/>
</dbReference>
<protein>
    <submittedName>
        <fullName evidence="7">4-hydroxyphenylacetate 3-monooxygenase</fullName>
        <ecNumber evidence="7">1.14.14.9</ecNumber>
    </submittedName>
</protein>
<dbReference type="GO" id="GO:0050660">
    <property type="term" value="F:flavin adenine dinucleotide binding"/>
    <property type="evidence" value="ECO:0007669"/>
    <property type="project" value="InterPro"/>
</dbReference>
<dbReference type="GO" id="GO:0052881">
    <property type="term" value="F:4-hydroxyphenylacetate 3-monooxygenase activity"/>
    <property type="evidence" value="ECO:0007669"/>
    <property type="project" value="UniProtKB-EC"/>
</dbReference>
<dbReference type="InterPro" id="IPR024719">
    <property type="entry name" value="HpaB/PvcC/4-BUDH_C"/>
</dbReference>
<evidence type="ECO:0000256" key="4">
    <source>
        <dbReference type="PIRSR" id="PIRSR000331-2"/>
    </source>
</evidence>
<dbReference type="NCBIfam" id="TIGR02309">
    <property type="entry name" value="HpaB-1"/>
    <property type="match status" value="1"/>
</dbReference>
<dbReference type="Gene3D" id="1.20.140.10">
    <property type="entry name" value="Butyryl-CoA Dehydrogenase, subunit A, domain 3"/>
    <property type="match status" value="1"/>
</dbReference>
<dbReference type="PIRSF" id="PIRSF000331">
    <property type="entry name" value="HpaA_HpaB"/>
    <property type="match status" value="1"/>
</dbReference>
<dbReference type="InterPro" id="IPR036250">
    <property type="entry name" value="AcylCo_DH-like_C"/>
</dbReference>
<dbReference type="SUPFAM" id="SSF56645">
    <property type="entry name" value="Acyl-CoA dehydrogenase NM domain-like"/>
    <property type="match status" value="1"/>
</dbReference>
<evidence type="ECO:0000256" key="1">
    <source>
        <dbReference type="ARBA" id="ARBA00022630"/>
    </source>
</evidence>